<keyword evidence="2" id="KW-0012">Acyltransferase</keyword>
<protein>
    <submittedName>
        <fullName evidence="4">GNAT family N-acetyltransferase</fullName>
    </submittedName>
</protein>
<dbReference type="Gene3D" id="3.40.630.30">
    <property type="match status" value="1"/>
</dbReference>
<dbReference type="SUPFAM" id="SSF55729">
    <property type="entry name" value="Acyl-CoA N-acyltransferases (Nat)"/>
    <property type="match status" value="1"/>
</dbReference>
<gene>
    <name evidence="4" type="ORF">VA603_07360</name>
</gene>
<dbReference type="InterPro" id="IPR050832">
    <property type="entry name" value="Bact_Acetyltransf"/>
</dbReference>
<organism evidence="4 5">
    <name type="scientific">Stenotrophomonas capsici</name>
    <dbReference type="NCBI Taxonomy" id="3110230"/>
    <lineage>
        <taxon>Bacteria</taxon>
        <taxon>Pseudomonadati</taxon>
        <taxon>Pseudomonadota</taxon>
        <taxon>Gammaproteobacteria</taxon>
        <taxon>Lysobacterales</taxon>
        <taxon>Lysobacteraceae</taxon>
        <taxon>Stenotrophomonas</taxon>
    </lineage>
</organism>
<evidence type="ECO:0000313" key="5">
    <source>
        <dbReference type="Proteomes" id="UP001301653"/>
    </source>
</evidence>
<dbReference type="Proteomes" id="UP001301653">
    <property type="component" value="Unassembled WGS sequence"/>
</dbReference>
<evidence type="ECO:0000256" key="2">
    <source>
        <dbReference type="ARBA" id="ARBA00023315"/>
    </source>
</evidence>
<reference evidence="4 5" key="1">
    <citation type="submission" date="2023-12" db="EMBL/GenBank/DDBJ databases">
        <title>Stenotrophomonas guangdongensis sp. nov., isolated from wilted pepper plants (Capsicum annuum).</title>
        <authorList>
            <person name="Qiu M."/>
            <person name="Li Y."/>
            <person name="Liu Q."/>
            <person name="Zhang X."/>
            <person name="Huang Y."/>
            <person name="Guo R."/>
            <person name="Hu M."/>
            <person name="Zhou J."/>
            <person name="Zhou X."/>
        </authorList>
    </citation>
    <scope>NUCLEOTIDE SEQUENCE [LARGE SCALE GENOMIC DNA]</scope>
    <source>
        <strain evidence="4 5">MH1</strain>
    </source>
</reference>
<sequence>MNPPGTTTRAPVHDVRAYRAADAAACLALFDGNTPDYFAPGERADFARFLDALAGEHGYLVIEAAGRVVACGGLTLSPDGTAGFCWGMVARQRQRQGLGRQLALARLQQARQHPQVRQVVLSTSQHTEAFYAGLGFRVTGRVANGHGPGLDAVDMVLLLDER</sequence>
<comment type="caution">
    <text evidence="4">The sequence shown here is derived from an EMBL/GenBank/DDBJ whole genome shotgun (WGS) entry which is preliminary data.</text>
</comment>
<dbReference type="EMBL" id="JAYFUH010000085">
    <property type="protein sequence ID" value="MEA5667342.1"/>
    <property type="molecule type" value="Genomic_DNA"/>
</dbReference>
<evidence type="ECO:0000259" key="3">
    <source>
        <dbReference type="PROSITE" id="PS51186"/>
    </source>
</evidence>
<dbReference type="RefSeq" id="WP_323438388.1">
    <property type="nucleotide sequence ID" value="NZ_JAYFUH010000085.1"/>
</dbReference>
<dbReference type="Pfam" id="PF00583">
    <property type="entry name" value="Acetyltransf_1"/>
    <property type="match status" value="1"/>
</dbReference>
<dbReference type="InterPro" id="IPR000182">
    <property type="entry name" value="GNAT_dom"/>
</dbReference>
<evidence type="ECO:0000313" key="4">
    <source>
        <dbReference type="EMBL" id="MEA5667342.1"/>
    </source>
</evidence>
<dbReference type="PANTHER" id="PTHR43877">
    <property type="entry name" value="AMINOALKYLPHOSPHONATE N-ACETYLTRANSFERASE-RELATED-RELATED"/>
    <property type="match status" value="1"/>
</dbReference>
<dbReference type="CDD" id="cd04301">
    <property type="entry name" value="NAT_SF"/>
    <property type="match status" value="1"/>
</dbReference>
<dbReference type="PROSITE" id="PS51186">
    <property type="entry name" value="GNAT"/>
    <property type="match status" value="1"/>
</dbReference>
<name>A0ABU5V1X6_9GAMM</name>
<dbReference type="PANTHER" id="PTHR43877:SF1">
    <property type="entry name" value="ACETYLTRANSFERASE"/>
    <property type="match status" value="1"/>
</dbReference>
<proteinExistence type="predicted"/>
<dbReference type="InterPro" id="IPR016181">
    <property type="entry name" value="Acyl_CoA_acyltransferase"/>
</dbReference>
<keyword evidence="1" id="KW-0808">Transferase</keyword>
<feature type="domain" description="N-acetyltransferase" evidence="3">
    <location>
        <begin position="13"/>
        <end position="160"/>
    </location>
</feature>
<evidence type="ECO:0000256" key="1">
    <source>
        <dbReference type="ARBA" id="ARBA00022679"/>
    </source>
</evidence>
<keyword evidence="5" id="KW-1185">Reference proteome</keyword>
<accession>A0ABU5V1X6</accession>